<sequence>QSTSLHKPEAISVEGCISPLLSLRTVVAEAFSILSSESDARVLREQDIRHKNMTLEHREIQTTIRRPAARWRRAILRDCRPLCIRHGVLDSVAGRAHGTGARDDASRLSDRKPAQYNTSLRARARLRPAWQRGCRAPSPWAVKQRERNGLT</sequence>
<protein>
    <submittedName>
        <fullName evidence="2">Uncharacterized protein</fullName>
    </submittedName>
</protein>
<dbReference type="Proteomes" id="UP000194127">
    <property type="component" value="Unassembled WGS sequence"/>
</dbReference>
<feature type="region of interest" description="Disordered" evidence="1">
    <location>
        <begin position="95"/>
        <end position="118"/>
    </location>
</feature>
<gene>
    <name evidence="2" type="ORF">POSPLADRAFT_1139143</name>
</gene>
<feature type="non-terminal residue" evidence="2">
    <location>
        <position position="1"/>
    </location>
</feature>
<dbReference type="AlphaFoldDB" id="A0A1X6N420"/>
<reference evidence="2 3" key="1">
    <citation type="submission" date="2017-04" db="EMBL/GenBank/DDBJ databases">
        <title>Genome Sequence of the Model Brown-Rot Fungus Postia placenta SB12.</title>
        <authorList>
            <consortium name="DOE Joint Genome Institute"/>
            <person name="Gaskell J."/>
            <person name="Kersten P."/>
            <person name="Larrondo L.F."/>
            <person name="Canessa P."/>
            <person name="Martinez D."/>
            <person name="Hibbett D."/>
            <person name="Schmoll M."/>
            <person name="Kubicek C.P."/>
            <person name="Martinez A.T."/>
            <person name="Yadav J."/>
            <person name="Master E."/>
            <person name="Magnuson J.K."/>
            <person name="James T."/>
            <person name="Yaver D."/>
            <person name="Berka R."/>
            <person name="Labutti K."/>
            <person name="Lipzen A."/>
            <person name="Aerts A."/>
            <person name="Barry K."/>
            <person name="Henrissat B."/>
            <person name="Blanchette R."/>
            <person name="Grigoriev I."/>
            <person name="Cullen D."/>
        </authorList>
    </citation>
    <scope>NUCLEOTIDE SEQUENCE [LARGE SCALE GENOMIC DNA]</scope>
    <source>
        <strain evidence="2 3">MAD-698-R-SB12</strain>
    </source>
</reference>
<feature type="compositionally biased region" description="Basic and acidic residues" evidence="1">
    <location>
        <begin position="100"/>
        <end position="113"/>
    </location>
</feature>
<evidence type="ECO:0000256" key="1">
    <source>
        <dbReference type="SAM" id="MobiDB-lite"/>
    </source>
</evidence>
<dbReference type="RefSeq" id="XP_024339967.1">
    <property type="nucleotide sequence ID" value="XM_024485002.1"/>
</dbReference>
<dbReference type="EMBL" id="KZ110595">
    <property type="protein sequence ID" value="OSX63173.1"/>
    <property type="molecule type" value="Genomic_DNA"/>
</dbReference>
<evidence type="ECO:0000313" key="2">
    <source>
        <dbReference type="EMBL" id="OSX63173.1"/>
    </source>
</evidence>
<accession>A0A1X6N420</accession>
<evidence type="ECO:0000313" key="3">
    <source>
        <dbReference type="Proteomes" id="UP000194127"/>
    </source>
</evidence>
<organism evidence="2 3">
    <name type="scientific">Postia placenta MAD-698-R-SB12</name>
    <dbReference type="NCBI Taxonomy" id="670580"/>
    <lineage>
        <taxon>Eukaryota</taxon>
        <taxon>Fungi</taxon>
        <taxon>Dikarya</taxon>
        <taxon>Basidiomycota</taxon>
        <taxon>Agaricomycotina</taxon>
        <taxon>Agaricomycetes</taxon>
        <taxon>Polyporales</taxon>
        <taxon>Adustoporiaceae</taxon>
        <taxon>Rhodonia</taxon>
    </lineage>
</organism>
<keyword evidence="3" id="KW-1185">Reference proteome</keyword>
<proteinExistence type="predicted"/>
<dbReference type="OrthoDB" id="10348626at2759"/>
<name>A0A1X6N420_9APHY</name>
<dbReference type="GeneID" id="36329951"/>